<comment type="caution">
    <text evidence="2">The sequence shown here is derived from an EMBL/GenBank/DDBJ whole genome shotgun (WGS) entry which is preliminary data.</text>
</comment>
<feature type="region of interest" description="Disordered" evidence="1">
    <location>
        <begin position="46"/>
        <end position="99"/>
    </location>
</feature>
<organism evidence="2 3">
    <name type="scientific">Plakobranchus ocellatus</name>
    <dbReference type="NCBI Taxonomy" id="259542"/>
    <lineage>
        <taxon>Eukaryota</taxon>
        <taxon>Metazoa</taxon>
        <taxon>Spiralia</taxon>
        <taxon>Lophotrochozoa</taxon>
        <taxon>Mollusca</taxon>
        <taxon>Gastropoda</taxon>
        <taxon>Heterobranchia</taxon>
        <taxon>Euthyneura</taxon>
        <taxon>Panpulmonata</taxon>
        <taxon>Sacoglossa</taxon>
        <taxon>Placobranchoidea</taxon>
        <taxon>Plakobranchidae</taxon>
        <taxon>Plakobranchus</taxon>
    </lineage>
</organism>
<evidence type="ECO:0000313" key="2">
    <source>
        <dbReference type="EMBL" id="GFO16663.1"/>
    </source>
</evidence>
<dbReference type="Proteomes" id="UP000735302">
    <property type="component" value="Unassembled WGS sequence"/>
</dbReference>
<sequence>MADRNLWEDFVSVDINESGEVIDSEESDREMGEVTFHDLQPVALISQDESDADSDSSGRVEVNIEEDNPASDLLTSKEGTELRSTPLSTDKTLKKNKYC</sequence>
<reference evidence="2 3" key="1">
    <citation type="journal article" date="2021" name="Elife">
        <title>Chloroplast acquisition without the gene transfer in kleptoplastic sea slugs, Plakobranchus ocellatus.</title>
        <authorList>
            <person name="Maeda T."/>
            <person name="Takahashi S."/>
            <person name="Yoshida T."/>
            <person name="Shimamura S."/>
            <person name="Takaki Y."/>
            <person name="Nagai Y."/>
            <person name="Toyoda A."/>
            <person name="Suzuki Y."/>
            <person name="Arimoto A."/>
            <person name="Ishii H."/>
            <person name="Satoh N."/>
            <person name="Nishiyama T."/>
            <person name="Hasebe M."/>
            <person name="Maruyama T."/>
            <person name="Minagawa J."/>
            <person name="Obokata J."/>
            <person name="Shigenobu S."/>
        </authorList>
    </citation>
    <scope>NUCLEOTIDE SEQUENCE [LARGE SCALE GENOMIC DNA]</scope>
</reference>
<evidence type="ECO:0000313" key="3">
    <source>
        <dbReference type="Proteomes" id="UP000735302"/>
    </source>
</evidence>
<name>A0AAV4BCQ4_9GAST</name>
<proteinExistence type="predicted"/>
<gene>
    <name evidence="2" type="ORF">PoB_004316800</name>
</gene>
<dbReference type="AlphaFoldDB" id="A0AAV4BCQ4"/>
<keyword evidence="3" id="KW-1185">Reference proteome</keyword>
<evidence type="ECO:0000256" key="1">
    <source>
        <dbReference type="SAM" id="MobiDB-lite"/>
    </source>
</evidence>
<protein>
    <submittedName>
        <fullName evidence="2">Uncharacterized protein</fullName>
    </submittedName>
</protein>
<accession>A0AAV4BCQ4</accession>
<dbReference type="EMBL" id="BLXT01004684">
    <property type="protein sequence ID" value="GFO16663.1"/>
    <property type="molecule type" value="Genomic_DNA"/>
</dbReference>